<dbReference type="Proteomes" id="UP001165678">
    <property type="component" value="Unassembled WGS sequence"/>
</dbReference>
<dbReference type="PANTHER" id="PTHR46401">
    <property type="entry name" value="GLYCOSYLTRANSFERASE WBBK-RELATED"/>
    <property type="match status" value="1"/>
</dbReference>
<evidence type="ECO:0000256" key="1">
    <source>
        <dbReference type="ARBA" id="ARBA00022679"/>
    </source>
</evidence>
<evidence type="ECO:0000259" key="2">
    <source>
        <dbReference type="Pfam" id="PF00534"/>
    </source>
</evidence>
<sequence length="412" mass="45789">MTSLRKVLFIIPRYWPAVGGAELHTRELLRYTRTLSASVACVSQQAGTSLEVALGENTPIIRDPQGPPVIRLHAPPSYQLGLRLLGRRVEHHRWARPLYTRLMKQALRAELMALAAQHDIVHYIYNGLTGLAELAADCARETGTAFFLTPLCGDVGVPSAWTTPRFKRLYRRADGCITLTNFERDWLIEQGAIPEKTHVLPVSTLLSPIHDARAFRQEHDLGDRPILLFLGRHENHKGVHFLHDALETLWKSVPELRVVMMGPEGECRLNADHSDDPRLIRIVAPSQEAKASALAACTLLCVPSLLEGLGVVYLEAWHFSKPVVALDLPVLREVIGHQEGGLLGRIDGSDLAEHILALLDDPALSRRLGQAGHQRLQTRYRWETLAHTLEALYANSPPGKKALAKDIPDGDL</sequence>
<organism evidence="4 5">
    <name type="scientific">Larsenimonas rhizosphaerae</name>
    <dbReference type="NCBI Taxonomy" id="2944682"/>
    <lineage>
        <taxon>Bacteria</taxon>
        <taxon>Pseudomonadati</taxon>
        <taxon>Pseudomonadota</taxon>
        <taxon>Gammaproteobacteria</taxon>
        <taxon>Oceanospirillales</taxon>
        <taxon>Halomonadaceae</taxon>
        <taxon>Larsenimonas</taxon>
    </lineage>
</organism>
<dbReference type="InterPro" id="IPR001296">
    <property type="entry name" value="Glyco_trans_1"/>
</dbReference>
<name>A0AA41ZGA1_9GAMM</name>
<dbReference type="Pfam" id="PF13579">
    <property type="entry name" value="Glyco_trans_4_4"/>
    <property type="match status" value="1"/>
</dbReference>
<dbReference type="EMBL" id="JAPIVE010000001">
    <property type="protein sequence ID" value="MCX2523619.1"/>
    <property type="molecule type" value="Genomic_DNA"/>
</dbReference>
<comment type="caution">
    <text evidence="4">The sequence shown here is derived from an EMBL/GenBank/DDBJ whole genome shotgun (WGS) entry which is preliminary data.</text>
</comment>
<evidence type="ECO:0000313" key="4">
    <source>
        <dbReference type="EMBL" id="MCX2523619.1"/>
    </source>
</evidence>
<feature type="domain" description="Glycosyltransferase subfamily 4-like N-terminal" evidence="3">
    <location>
        <begin position="19"/>
        <end position="202"/>
    </location>
</feature>
<protein>
    <submittedName>
        <fullName evidence="4">Glycosyltransferase family 4 protein</fullName>
    </submittedName>
</protein>
<reference evidence="4" key="1">
    <citation type="submission" date="2022-11" db="EMBL/GenBank/DDBJ databases">
        <title>Larsenimonas rhizosphaerae sp. nov., isolated from a tidal mudflat.</title>
        <authorList>
            <person name="Lee S.D."/>
            <person name="Kim I.S."/>
        </authorList>
    </citation>
    <scope>NUCLEOTIDE SEQUENCE</scope>
    <source>
        <strain evidence="4">GH2-1</strain>
    </source>
</reference>
<dbReference type="PANTHER" id="PTHR46401:SF2">
    <property type="entry name" value="GLYCOSYLTRANSFERASE WBBK-RELATED"/>
    <property type="match status" value="1"/>
</dbReference>
<dbReference type="Pfam" id="PF00534">
    <property type="entry name" value="Glycos_transf_1"/>
    <property type="match status" value="1"/>
</dbReference>
<dbReference type="AlphaFoldDB" id="A0AA41ZGA1"/>
<accession>A0AA41ZGA1</accession>
<feature type="domain" description="Glycosyl transferase family 1" evidence="2">
    <location>
        <begin position="214"/>
        <end position="374"/>
    </location>
</feature>
<evidence type="ECO:0000313" key="5">
    <source>
        <dbReference type="Proteomes" id="UP001165678"/>
    </source>
</evidence>
<dbReference type="Gene3D" id="3.40.50.2000">
    <property type="entry name" value="Glycogen Phosphorylase B"/>
    <property type="match status" value="2"/>
</dbReference>
<dbReference type="CDD" id="cd03801">
    <property type="entry name" value="GT4_PimA-like"/>
    <property type="match status" value="1"/>
</dbReference>
<dbReference type="InterPro" id="IPR028098">
    <property type="entry name" value="Glyco_trans_4-like_N"/>
</dbReference>
<evidence type="ECO:0000259" key="3">
    <source>
        <dbReference type="Pfam" id="PF13579"/>
    </source>
</evidence>
<proteinExistence type="predicted"/>
<dbReference type="GO" id="GO:0016757">
    <property type="term" value="F:glycosyltransferase activity"/>
    <property type="evidence" value="ECO:0007669"/>
    <property type="project" value="InterPro"/>
</dbReference>
<dbReference type="GO" id="GO:0009103">
    <property type="term" value="P:lipopolysaccharide biosynthetic process"/>
    <property type="evidence" value="ECO:0007669"/>
    <property type="project" value="TreeGrafter"/>
</dbReference>
<gene>
    <name evidence="4" type="ORF">OQ287_05160</name>
</gene>
<keyword evidence="1" id="KW-0808">Transferase</keyword>
<dbReference type="SUPFAM" id="SSF53756">
    <property type="entry name" value="UDP-Glycosyltransferase/glycogen phosphorylase"/>
    <property type="match status" value="1"/>
</dbReference>
<dbReference type="RefSeq" id="WP_265895755.1">
    <property type="nucleotide sequence ID" value="NZ_JAPIVE010000001.1"/>
</dbReference>
<keyword evidence="5" id="KW-1185">Reference proteome</keyword>